<protein>
    <recommendedName>
        <fullName evidence="4">Beta-ketoacyl synthase-like N-terminal domain-containing protein</fullName>
    </recommendedName>
</protein>
<evidence type="ECO:0000256" key="3">
    <source>
        <dbReference type="SAM" id="MobiDB-lite"/>
    </source>
</evidence>
<name>A0A939JN60_9ACTN</name>
<comment type="caution">
    <text evidence="5">The sequence shown here is derived from an EMBL/GenBank/DDBJ whole genome shotgun (WGS) entry which is preliminary data.</text>
</comment>
<reference evidence="5" key="1">
    <citation type="submission" date="2021-03" db="EMBL/GenBank/DDBJ databases">
        <title>Streptomyces strains.</title>
        <authorList>
            <person name="Lund M.B."/>
            <person name="Toerring T."/>
        </authorList>
    </citation>
    <scope>NUCLEOTIDE SEQUENCE</scope>
    <source>
        <strain evidence="5">JCM 4242</strain>
    </source>
</reference>
<feature type="domain" description="Beta-ketoacyl synthase-like N-terminal" evidence="4">
    <location>
        <begin position="24"/>
        <end position="119"/>
    </location>
</feature>
<evidence type="ECO:0000313" key="5">
    <source>
        <dbReference type="EMBL" id="MBO0651282.1"/>
    </source>
</evidence>
<dbReference type="PANTHER" id="PTHR43775:SF37">
    <property type="entry name" value="SI:DKEY-61P9.11"/>
    <property type="match status" value="1"/>
</dbReference>
<accession>A0A939JN60</accession>
<evidence type="ECO:0000259" key="4">
    <source>
        <dbReference type="Pfam" id="PF00109"/>
    </source>
</evidence>
<dbReference type="EMBL" id="JAFMOF010000001">
    <property type="protein sequence ID" value="MBO0651282.1"/>
    <property type="molecule type" value="Genomic_DNA"/>
</dbReference>
<dbReference type="InterPro" id="IPR016039">
    <property type="entry name" value="Thiolase-like"/>
</dbReference>
<dbReference type="AlphaFoldDB" id="A0A939JN60"/>
<evidence type="ECO:0000313" key="6">
    <source>
        <dbReference type="Proteomes" id="UP000664781"/>
    </source>
</evidence>
<dbReference type="GO" id="GO:0005737">
    <property type="term" value="C:cytoplasm"/>
    <property type="evidence" value="ECO:0007669"/>
    <property type="project" value="TreeGrafter"/>
</dbReference>
<dbReference type="InterPro" id="IPR050091">
    <property type="entry name" value="PKS_NRPS_Biosynth_Enz"/>
</dbReference>
<keyword evidence="6" id="KW-1185">Reference proteome</keyword>
<keyword evidence="1" id="KW-0596">Phosphopantetheine</keyword>
<dbReference type="Gene3D" id="3.40.47.10">
    <property type="match status" value="1"/>
</dbReference>
<sequence>MPCTNRQPVRQAGPSRSSASHAGCPGGIDNLNSLWTALEQGREQIGQVPPDRFEARRFVDTSMPRTGKSYTAAGGFLHDLGGFDAGYFGTSPKEASRMDPQHRLLLEPAVEALDDAGTSYGGLQREVVQPVLLDEQSGRRLRRDHSSATLWCP</sequence>
<dbReference type="GO" id="GO:0071770">
    <property type="term" value="P:DIM/DIP cell wall layer assembly"/>
    <property type="evidence" value="ECO:0007669"/>
    <property type="project" value="TreeGrafter"/>
</dbReference>
<dbReference type="SUPFAM" id="SSF53901">
    <property type="entry name" value="Thiolase-like"/>
    <property type="match status" value="1"/>
</dbReference>
<gene>
    <name evidence="5" type="ORF">J1792_00210</name>
</gene>
<dbReference type="Proteomes" id="UP000664781">
    <property type="component" value="Unassembled WGS sequence"/>
</dbReference>
<dbReference type="GO" id="GO:0006633">
    <property type="term" value="P:fatty acid biosynthetic process"/>
    <property type="evidence" value="ECO:0007669"/>
    <property type="project" value="TreeGrafter"/>
</dbReference>
<dbReference type="InterPro" id="IPR014030">
    <property type="entry name" value="Ketoacyl_synth_N"/>
</dbReference>
<evidence type="ECO:0000256" key="1">
    <source>
        <dbReference type="ARBA" id="ARBA00022450"/>
    </source>
</evidence>
<dbReference type="GO" id="GO:0004312">
    <property type="term" value="F:fatty acid synthase activity"/>
    <property type="evidence" value="ECO:0007669"/>
    <property type="project" value="TreeGrafter"/>
</dbReference>
<dbReference type="PANTHER" id="PTHR43775">
    <property type="entry name" value="FATTY ACID SYNTHASE"/>
    <property type="match status" value="1"/>
</dbReference>
<dbReference type="Pfam" id="PF00109">
    <property type="entry name" value="ketoacyl-synt"/>
    <property type="match status" value="1"/>
</dbReference>
<organism evidence="5 6">
    <name type="scientific">Streptomyces triculaminicus</name>
    <dbReference type="NCBI Taxonomy" id="2816232"/>
    <lineage>
        <taxon>Bacteria</taxon>
        <taxon>Bacillati</taxon>
        <taxon>Actinomycetota</taxon>
        <taxon>Actinomycetes</taxon>
        <taxon>Kitasatosporales</taxon>
        <taxon>Streptomycetaceae</taxon>
        <taxon>Streptomyces</taxon>
    </lineage>
</organism>
<feature type="region of interest" description="Disordered" evidence="3">
    <location>
        <begin position="1"/>
        <end position="24"/>
    </location>
</feature>
<keyword evidence="2" id="KW-0597">Phosphoprotein</keyword>
<feature type="compositionally biased region" description="Polar residues" evidence="3">
    <location>
        <begin position="1"/>
        <end position="20"/>
    </location>
</feature>
<evidence type="ECO:0000256" key="2">
    <source>
        <dbReference type="ARBA" id="ARBA00022553"/>
    </source>
</evidence>
<proteinExistence type="predicted"/>
<dbReference type="GO" id="GO:0005886">
    <property type="term" value="C:plasma membrane"/>
    <property type="evidence" value="ECO:0007669"/>
    <property type="project" value="TreeGrafter"/>
</dbReference>